<comment type="caution">
    <text evidence="2">The sequence shown here is derived from an EMBL/GenBank/DDBJ whole genome shotgun (WGS) entry which is preliminary data.</text>
</comment>
<dbReference type="Proteomes" id="UP000321196">
    <property type="component" value="Unassembled WGS sequence"/>
</dbReference>
<protein>
    <recommendedName>
        <fullName evidence="4">DUF4352 domain-containing protein</fullName>
    </recommendedName>
</protein>
<dbReference type="RefSeq" id="WP_147826502.1">
    <property type="nucleotide sequence ID" value="NZ_BAAARG010000004.1"/>
</dbReference>
<evidence type="ECO:0000313" key="2">
    <source>
        <dbReference type="EMBL" id="TXK02977.1"/>
    </source>
</evidence>
<proteinExistence type="predicted"/>
<accession>A0A5C8HKB2</accession>
<feature type="signal peptide" evidence="1">
    <location>
        <begin position="1"/>
        <end position="23"/>
    </location>
</feature>
<evidence type="ECO:0008006" key="4">
    <source>
        <dbReference type="Google" id="ProtNLM"/>
    </source>
</evidence>
<keyword evidence="3" id="KW-1185">Reference proteome</keyword>
<name>A0A5C8HKB2_9MICO</name>
<gene>
    <name evidence="2" type="ORF">FVP60_11825</name>
</gene>
<dbReference type="EMBL" id="VRSW01000005">
    <property type="protein sequence ID" value="TXK02977.1"/>
    <property type="molecule type" value="Genomic_DNA"/>
</dbReference>
<reference evidence="2 3" key="1">
    <citation type="submission" date="2019-08" db="EMBL/GenBank/DDBJ databases">
        <authorList>
            <person name="Dong K."/>
        </authorList>
    </citation>
    <scope>NUCLEOTIDE SEQUENCE [LARGE SCALE GENOMIC DNA]</scope>
    <source>
        <strain evidence="2 3">M4-8</strain>
    </source>
</reference>
<organism evidence="2 3">
    <name type="scientific">Microbacterium mitrae</name>
    <dbReference type="NCBI Taxonomy" id="664640"/>
    <lineage>
        <taxon>Bacteria</taxon>
        <taxon>Bacillati</taxon>
        <taxon>Actinomycetota</taxon>
        <taxon>Actinomycetes</taxon>
        <taxon>Micrococcales</taxon>
        <taxon>Microbacteriaceae</taxon>
        <taxon>Microbacterium</taxon>
    </lineage>
</organism>
<evidence type="ECO:0000313" key="3">
    <source>
        <dbReference type="Proteomes" id="UP000321196"/>
    </source>
</evidence>
<feature type="chain" id="PRO_5022705399" description="DUF4352 domain-containing protein" evidence="1">
    <location>
        <begin position="24"/>
        <end position="185"/>
    </location>
</feature>
<dbReference type="AlphaFoldDB" id="A0A5C8HKB2"/>
<keyword evidence="1" id="KW-0732">Signal</keyword>
<dbReference type="OrthoDB" id="5069041at2"/>
<evidence type="ECO:0000256" key="1">
    <source>
        <dbReference type="SAM" id="SignalP"/>
    </source>
</evidence>
<sequence length="185" mass="19408">MRRKAVATVAAAGLIVGALAVTAAIPAEQRLTAPFVIAGDGSSTLTSRTIIATVTEWNFADSITFDDEWSAEGNWLVVTLSASAPHTEDDAQIGLATLTVDGRTYTASERVPESLWRYPLRVGIGTSGVLAFELPAGVRSGSAELRLSSNDTTPALDDVISISVNLTTLDHRERLTISSPTVGAP</sequence>